<organism evidence="11 12">
    <name type="scientific">Streptoalloteichus hindustanus</name>
    <dbReference type="NCBI Taxonomy" id="2017"/>
    <lineage>
        <taxon>Bacteria</taxon>
        <taxon>Bacillati</taxon>
        <taxon>Actinomycetota</taxon>
        <taxon>Actinomycetes</taxon>
        <taxon>Pseudonocardiales</taxon>
        <taxon>Pseudonocardiaceae</taxon>
        <taxon>Streptoalloteichus</taxon>
    </lineage>
</organism>
<feature type="region of interest" description="Disordered" evidence="9">
    <location>
        <begin position="1"/>
        <end position="22"/>
    </location>
</feature>
<dbReference type="UniPathway" id="UPA00053">
    <property type="reaction ID" value="UER00084"/>
</dbReference>
<dbReference type="Pfam" id="PF00793">
    <property type="entry name" value="DAHP_synth_1"/>
    <property type="match status" value="1"/>
</dbReference>
<dbReference type="InterPro" id="IPR013785">
    <property type="entry name" value="Aldolase_TIM"/>
</dbReference>
<dbReference type="Proteomes" id="UP000184501">
    <property type="component" value="Unassembled WGS sequence"/>
</dbReference>
<dbReference type="GO" id="GO:0008652">
    <property type="term" value="P:amino acid biosynthetic process"/>
    <property type="evidence" value="ECO:0007669"/>
    <property type="project" value="UniProtKB-KW"/>
</dbReference>
<dbReference type="EC" id="2.5.1.54" evidence="8"/>
<dbReference type="STRING" id="2017.SAMN05444320_1112"/>
<evidence type="ECO:0000256" key="2">
    <source>
        <dbReference type="ARBA" id="ARBA00004688"/>
    </source>
</evidence>
<dbReference type="PANTHER" id="PTHR21225">
    <property type="entry name" value="PHOSPHO-2-DEHYDRO-3-DEOXYHEPTONATE ALDOLASE DAHP SYNTHETASE"/>
    <property type="match status" value="1"/>
</dbReference>
<dbReference type="SUPFAM" id="SSF51569">
    <property type="entry name" value="Aldolase"/>
    <property type="match status" value="1"/>
</dbReference>
<dbReference type="AlphaFoldDB" id="A0A1M5L781"/>
<evidence type="ECO:0000256" key="9">
    <source>
        <dbReference type="SAM" id="MobiDB-lite"/>
    </source>
</evidence>
<evidence type="ECO:0000313" key="11">
    <source>
        <dbReference type="EMBL" id="SHG60609.1"/>
    </source>
</evidence>
<reference evidence="11 12" key="1">
    <citation type="submission" date="2016-11" db="EMBL/GenBank/DDBJ databases">
        <authorList>
            <person name="Jaros S."/>
            <person name="Januszkiewicz K."/>
            <person name="Wedrychowicz H."/>
        </authorList>
    </citation>
    <scope>NUCLEOTIDE SEQUENCE [LARGE SCALE GENOMIC DNA]</scope>
    <source>
        <strain evidence="11 12">DSM 44523</strain>
    </source>
</reference>
<feature type="domain" description="DAHP synthetase I/KDSA" evidence="10">
    <location>
        <begin position="56"/>
        <end position="349"/>
    </location>
</feature>
<dbReference type="InterPro" id="IPR006219">
    <property type="entry name" value="DAHP_synth_1"/>
</dbReference>
<dbReference type="OrthoDB" id="9807331at2"/>
<dbReference type="PIRSF" id="PIRSF001361">
    <property type="entry name" value="DAHP_synthase"/>
    <property type="match status" value="1"/>
</dbReference>
<dbReference type="InterPro" id="IPR006218">
    <property type="entry name" value="DAHP1/KDSA"/>
</dbReference>
<name>A0A1M5L781_STRHI</name>
<dbReference type="GO" id="GO:0003849">
    <property type="term" value="F:3-deoxy-7-phosphoheptulonate synthase activity"/>
    <property type="evidence" value="ECO:0007669"/>
    <property type="project" value="UniProtKB-EC"/>
</dbReference>
<dbReference type="GO" id="GO:0005737">
    <property type="term" value="C:cytoplasm"/>
    <property type="evidence" value="ECO:0007669"/>
    <property type="project" value="TreeGrafter"/>
</dbReference>
<dbReference type="Gene3D" id="3.20.20.70">
    <property type="entry name" value="Aldolase class I"/>
    <property type="match status" value="1"/>
</dbReference>
<gene>
    <name evidence="11" type="ORF">SAMN05444320_1112</name>
</gene>
<comment type="similarity">
    <text evidence="3 8">Belongs to the class-I DAHP synthase family.</text>
</comment>
<evidence type="ECO:0000256" key="4">
    <source>
        <dbReference type="ARBA" id="ARBA00022605"/>
    </source>
</evidence>
<dbReference type="NCBIfam" id="TIGR00034">
    <property type="entry name" value="aroFGH"/>
    <property type="match status" value="1"/>
</dbReference>
<evidence type="ECO:0000256" key="5">
    <source>
        <dbReference type="ARBA" id="ARBA00022679"/>
    </source>
</evidence>
<evidence type="ECO:0000256" key="8">
    <source>
        <dbReference type="PIRNR" id="PIRNR001361"/>
    </source>
</evidence>
<evidence type="ECO:0000256" key="7">
    <source>
        <dbReference type="ARBA" id="ARBA00047508"/>
    </source>
</evidence>
<evidence type="ECO:0000313" key="12">
    <source>
        <dbReference type="Proteomes" id="UP000184501"/>
    </source>
</evidence>
<keyword evidence="12" id="KW-1185">Reference proteome</keyword>
<comment type="pathway">
    <text evidence="2 8">Metabolic intermediate biosynthesis; chorismate biosynthesis; chorismate from D-erythrose 4-phosphate and phosphoenolpyruvate: step 1/7.</text>
</comment>
<dbReference type="EMBL" id="FQVN01000011">
    <property type="protein sequence ID" value="SHG60609.1"/>
    <property type="molecule type" value="Genomic_DNA"/>
</dbReference>
<sequence>MVNLRSEDVDQGPPAVGAGGTTVAERLPAPTSLAELLPVTDTAAATVLAGREAVRQVLDGVDERLLVFVGPCSVHDVDSALAYAKVLRGAADELADDLVVVMRTYFEKPRTVLGWPGLLVDPGLDGGYAVEDGLRRARALLVEISELGLPTACEWLSPISPGYLGDLVSWAAIGARTVESQVHRQLASGLPMPVGMKNGTSGSVQVAVDAVRSAAASHAYLGVEDGGAVAVLRTSGNEHCHVVLRGGADGPNYGAEHVHDVVRRLRAAGLPERLVVDASHGNSGKCHERQRVVAEELAEQIAEGQLAIRGVALESFLEPGRQDIAPGRALTFGQSVTDACMGWDVSVDVLRTLAEAARARRHSADLVPARV</sequence>
<evidence type="ECO:0000259" key="10">
    <source>
        <dbReference type="Pfam" id="PF00793"/>
    </source>
</evidence>
<dbReference type="PANTHER" id="PTHR21225:SF12">
    <property type="entry name" value="PHOSPHO-2-DEHYDRO-3-DEOXYHEPTONATE ALDOLASE, TYROSINE-INHIBITED"/>
    <property type="match status" value="1"/>
</dbReference>
<evidence type="ECO:0000256" key="1">
    <source>
        <dbReference type="ARBA" id="ARBA00003726"/>
    </source>
</evidence>
<keyword evidence="4 8" id="KW-0028">Amino-acid biosynthesis</keyword>
<comment type="function">
    <text evidence="1 8">Stereospecific condensation of phosphoenolpyruvate (PEP) and D-erythrose-4-phosphate (E4P) giving rise to 3-deoxy-D-arabino-heptulosonate-7-phosphate (DAHP).</text>
</comment>
<dbReference type="GO" id="GO:0009423">
    <property type="term" value="P:chorismate biosynthetic process"/>
    <property type="evidence" value="ECO:0007669"/>
    <property type="project" value="UniProtKB-UniPathway"/>
</dbReference>
<dbReference type="NCBIfam" id="NF009395">
    <property type="entry name" value="PRK12755.1"/>
    <property type="match status" value="1"/>
</dbReference>
<protein>
    <recommendedName>
        <fullName evidence="8">Phospho-2-dehydro-3-deoxyheptonate aldolase</fullName>
        <ecNumber evidence="8">2.5.1.54</ecNumber>
    </recommendedName>
</protein>
<proteinExistence type="inferred from homology"/>
<evidence type="ECO:0000256" key="3">
    <source>
        <dbReference type="ARBA" id="ARBA00007985"/>
    </source>
</evidence>
<comment type="catalytic activity">
    <reaction evidence="7 8">
        <text>D-erythrose 4-phosphate + phosphoenolpyruvate + H2O = 7-phospho-2-dehydro-3-deoxy-D-arabino-heptonate + phosphate</text>
        <dbReference type="Rhea" id="RHEA:14717"/>
        <dbReference type="ChEBI" id="CHEBI:15377"/>
        <dbReference type="ChEBI" id="CHEBI:16897"/>
        <dbReference type="ChEBI" id="CHEBI:43474"/>
        <dbReference type="ChEBI" id="CHEBI:58394"/>
        <dbReference type="ChEBI" id="CHEBI:58702"/>
        <dbReference type="EC" id="2.5.1.54"/>
    </reaction>
</comment>
<accession>A0A1M5L781</accession>
<dbReference type="GO" id="GO:0009073">
    <property type="term" value="P:aromatic amino acid family biosynthetic process"/>
    <property type="evidence" value="ECO:0007669"/>
    <property type="project" value="UniProtKB-KW"/>
</dbReference>
<keyword evidence="5 8" id="KW-0808">Transferase</keyword>
<keyword evidence="6 8" id="KW-0057">Aromatic amino acid biosynthesis</keyword>
<evidence type="ECO:0000256" key="6">
    <source>
        <dbReference type="ARBA" id="ARBA00023141"/>
    </source>
</evidence>